<proteinExistence type="predicted"/>
<dbReference type="Gene3D" id="1.20.120.450">
    <property type="entry name" value="dinb family like domain"/>
    <property type="match status" value="1"/>
</dbReference>
<dbReference type="GO" id="GO:0016853">
    <property type="term" value="F:isomerase activity"/>
    <property type="evidence" value="ECO:0007669"/>
    <property type="project" value="UniProtKB-KW"/>
</dbReference>
<dbReference type="RefSeq" id="WP_185251288.1">
    <property type="nucleotide sequence ID" value="NZ_JACKXE010000001.1"/>
</dbReference>
<keyword evidence="2" id="KW-0413">Isomerase</keyword>
<dbReference type="InterPro" id="IPR034660">
    <property type="entry name" value="DinB/YfiT-like"/>
</dbReference>
<name>A0A7X0RFB6_9ACTN</name>
<accession>A0A7X0RFB6</accession>
<dbReference type="InterPro" id="IPR017517">
    <property type="entry name" value="Maleyloyr_isom"/>
</dbReference>
<reference evidence="2 3" key="1">
    <citation type="submission" date="2020-08" db="EMBL/GenBank/DDBJ databases">
        <authorList>
            <person name="Seo M.-J."/>
        </authorList>
    </citation>
    <scope>NUCLEOTIDE SEQUENCE [LARGE SCALE GENOMIC DNA]</scope>
    <source>
        <strain evidence="2 3">KIGAM211</strain>
    </source>
</reference>
<evidence type="ECO:0000259" key="1">
    <source>
        <dbReference type="Pfam" id="PF11716"/>
    </source>
</evidence>
<dbReference type="SUPFAM" id="SSF109854">
    <property type="entry name" value="DinB/YfiT-like putative metalloenzymes"/>
    <property type="match status" value="1"/>
</dbReference>
<dbReference type="AlphaFoldDB" id="A0A7X0RFB6"/>
<gene>
    <name evidence="2" type="ORF">H5V45_01425</name>
</gene>
<dbReference type="Gene3D" id="3.30.1050.20">
    <property type="match status" value="1"/>
</dbReference>
<dbReference type="GO" id="GO:0046872">
    <property type="term" value="F:metal ion binding"/>
    <property type="evidence" value="ECO:0007669"/>
    <property type="project" value="InterPro"/>
</dbReference>
<comment type="caution">
    <text evidence="2">The sequence shown here is derived from an EMBL/GenBank/DDBJ whole genome shotgun (WGS) entry which is preliminary data.</text>
</comment>
<dbReference type="InterPro" id="IPR024344">
    <property type="entry name" value="MDMPI_metal-binding"/>
</dbReference>
<organism evidence="2 3">
    <name type="scientific">Nocardioides luti</name>
    <dbReference type="NCBI Taxonomy" id="2761101"/>
    <lineage>
        <taxon>Bacteria</taxon>
        <taxon>Bacillati</taxon>
        <taxon>Actinomycetota</taxon>
        <taxon>Actinomycetes</taxon>
        <taxon>Propionibacteriales</taxon>
        <taxon>Nocardioidaceae</taxon>
        <taxon>Nocardioides</taxon>
    </lineage>
</organism>
<dbReference type="SUPFAM" id="SSF55718">
    <property type="entry name" value="SCP-like"/>
    <property type="match status" value="1"/>
</dbReference>
<keyword evidence="2" id="KW-0670">Pyruvate</keyword>
<evidence type="ECO:0000313" key="3">
    <source>
        <dbReference type="Proteomes" id="UP000523955"/>
    </source>
</evidence>
<dbReference type="NCBIfam" id="TIGR03083">
    <property type="entry name" value="maleylpyruvate isomerase family mycothiol-dependent enzyme"/>
    <property type="match status" value="1"/>
</dbReference>
<sequence>MSAPDLTRTALAAELLGDASQRLVRSVDALPEEGWPGPSLLPGWTRLHVLAHLTCNAEALAAVLRGLAAGEALPMYPSQERRDADIEEAAALGASELRTRFLGATTEFADAVAGVPEDAWDREVERVPGGPTFVAAAVPEMRLREVEIHHVDLAAGPTHTDWSPGFAALVLDAMSSRPRGPHGLTADPTDLDRTWTYDEGGPVVTGTAADLAWWLTGRGRGEGLTSETGTLPEIGAW</sequence>
<keyword evidence="3" id="KW-1185">Reference proteome</keyword>
<dbReference type="EMBL" id="JACKXE010000001">
    <property type="protein sequence ID" value="MBB6625969.1"/>
    <property type="molecule type" value="Genomic_DNA"/>
</dbReference>
<dbReference type="Proteomes" id="UP000523955">
    <property type="component" value="Unassembled WGS sequence"/>
</dbReference>
<dbReference type="InterPro" id="IPR036527">
    <property type="entry name" value="SCP2_sterol-bd_dom_sf"/>
</dbReference>
<dbReference type="Pfam" id="PF11716">
    <property type="entry name" value="MDMPI_N"/>
    <property type="match status" value="1"/>
</dbReference>
<protein>
    <submittedName>
        <fullName evidence="2">Maleylpyruvate isomerase family mycothiol-dependent enzyme</fullName>
    </submittedName>
</protein>
<feature type="domain" description="Mycothiol-dependent maleylpyruvate isomerase metal-binding" evidence="1">
    <location>
        <begin position="17"/>
        <end position="154"/>
    </location>
</feature>
<evidence type="ECO:0000313" key="2">
    <source>
        <dbReference type="EMBL" id="MBB6625969.1"/>
    </source>
</evidence>